<keyword evidence="9" id="KW-1185">Reference proteome</keyword>
<evidence type="ECO:0000313" key="9">
    <source>
        <dbReference type="Proteomes" id="UP001321477"/>
    </source>
</evidence>
<dbReference type="Gene3D" id="3.40.50.1980">
    <property type="entry name" value="Nitrogenase molybdenum iron protein domain"/>
    <property type="match status" value="2"/>
</dbReference>
<dbReference type="PROSITE" id="PS50983">
    <property type="entry name" value="FE_B12_PBP"/>
    <property type="match status" value="1"/>
</dbReference>
<reference evidence="9" key="1">
    <citation type="journal article" date="2019" name="Int. J. Syst. Evol. Microbiol.">
        <title>The Global Catalogue of Microorganisms (GCM) 10K type strain sequencing project: providing services to taxonomists for standard genome sequencing and annotation.</title>
        <authorList>
            <consortium name="The Broad Institute Genomics Platform"/>
            <consortium name="The Broad Institute Genome Sequencing Center for Infectious Disease"/>
            <person name="Wu L."/>
            <person name="Ma J."/>
        </authorList>
    </citation>
    <scope>NUCLEOTIDE SEQUENCE [LARGE SCALE GENOMIC DNA]</scope>
    <source>
        <strain evidence="9">NBRC 109019</strain>
    </source>
</reference>
<dbReference type="Pfam" id="PF01497">
    <property type="entry name" value="Peripla_BP_2"/>
    <property type="match status" value="1"/>
</dbReference>
<feature type="compositionally biased region" description="Basic residues" evidence="5">
    <location>
        <begin position="333"/>
        <end position="345"/>
    </location>
</feature>
<comment type="subcellular location">
    <subcellularLocation>
        <location evidence="1">Cell envelope</location>
    </subcellularLocation>
</comment>
<feature type="domain" description="Fe/B12 periplasmic-binding" evidence="7">
    <location>
        <begin position="60"/>
        <end position="330"/>
    </location>
</feature>
<dbReference type="PROSITE" id="PS51257">
    <property type="entry name" value="PROKAR_LIPOPROTEIN"/>
    <property type="match status" value="1"/>
</dbReference>
<keyword evidence="4 6" id="KW-0732">Signal</keyword>
<evidence type="ECO:0000256" key="5">
    <source>
        <dbReference type="SAM" id="MobiDB-lite"/>
    </source>
</evidence>
<dbReference type="InterPro" id="IPR051313">
    <property type="entry name" value="Bact_iron-sidero_bind"/>
</dbReference>
<feature type="compositionally biased region" description="Basic and acidic residues" evidence="5">
    <location>
        <begin position="431"/>
        <end position="440"/>
    </location>
</feature>
<proteinExistence type="inferred from homology"/>
<evidence type="ECO:0000256" key="6">
    <source>
        <dbReference type="SAM" id="SignalP"/>
    </source>
</evidence>
<protein>
    <recommendedName>
        <fullName evidence="7">Fe/B12 periplasmic-binding domain-containing protein</fullName>
    </recommendedName>
</protein>
<feature type="compositionally biased region" description="Polar residues" evidence="5">
    <location>
        <begin position="350"/>
        <end position="366"/>
    </location>
</feature>
<comment type="similarity">
    <text evidence="2">Belongs to the bacterial solute-binding protein 8 family.</text>
</comment>
<feature type="signal peptide" evidence="6">
    <location>
        <begin position="1"/>
        <end position="27"/>
    </location>
</feature>
<dbReference type="EMBL" id="AP027734">
    <property type="protein sequence ID" value="BDZ54583.1"/>
    <property type="molecule type" value="Genomic_DNA"/>
</dbReference>
<dbReference type="SUPFAM" id="SSF53807">
    <property type="entry name" value="Helical backbone' metal receptor"/>
    <property type="match status" value="1"/>
</dbReference>
<organism evidence="8 9">
    <name type="scientific">Agromyces marinus</name>
    <dbReference type="NCBI Taxonomy" id="1389020"/>
    <lineage>
        <taxon>Bacteria</taxon>
        <taxon>Bacillati</taxon>
        <taxon>Actinomycetota</taxon>
        <taxon>Actinomycetes</taxon>
        <taxon>Micrococcales</taxon>
        <taxon>Microbacteriaceae</taxon>
        <taxon>Agromyces</taxon>
    </lineage>
</organism>
<gene>
    <name evidence="8" type="ORF">GCM10025870_16560</name>
</gene>
<evidence type="ECO:0000256" key="3">
    <source>
        <dbReference type="ARBA" id="ARBA00022448"/>
    </source>
</evidence>
<evidence type="ECO:0000313" key="8">
    <source>
        <dbReference type="EMBL" id="BDZ54583.1"/>
    </source>
</evidence>
<dbReference type="InterPro" id="IPR002491">
    <property type="entry name" value="ABC_transptr_periplasmic_BD"/>
</dbReference>
<feature type="region of interest" description="Disordered" evidence="5">
    <location>
        <begin position="330"/>
        <end position="440"/>
    </location>
</feature>
<keyword evidence="3" id="KW-0813">Transport</keyword>
<dbReference type="PANTHER" id="PTHR30532:SF28">
    <property type="entry name" value="PETROBACTIN-BINDING PROTEIN YCLQ"/>
    <property type="match status" value="1"/>
</dbReference>
<evidence type="ECO:0000256" key="4">
    <source>
        <dbReference type="ARBA" id="ARBA00022729"/>
    </source>
</evidence>
<feature type="chain" id="PRO_5046058687" description="Fe/B12 periplasmic-binding domain-containing protein" evidence="6">
    <location>
        <begin position="28"/>
        <end position="440"/>
    </location>
</feature>
<dbReference type="PANTHER" id="PTHR30532">
    <property type="entry name" value="IRON III DICITRATE-BINDING PERIPLASMIC PROTEIN"/>
    <property type="match status" value="1"/>
</dbReference>
<evidence type="ECO:0000256" key="1">
    <source>
        <dbReference type="ARBA" id="ARBA00004196"/>
    </source>
</evidence>
<sequence length="440" mass="46321">MPRSRTRLVAAGAFAALTLALAGCAGAASEADPIEDTPAAGTVTIEDNHGEVEVPIDPARVVALDNHVFETLAAWDIPLVAAPKPIMGSTWPQYTDDETVLDAGSHFEPQLESIIAAQPDLIIGGYRFAESYDAIVEQNPDAVVIEIAPREGEDQSAELIRQVEILGQIFDREAEAAELVADFEGAIADAADAYDGESSVTTLLTSGGEISYLAPVTGRSLGVLYPNVGLVPGIDQAADDTSHGDDISVEAIAAANPDWLIVMDRDGALAAPEGYVAAAELIEGSAALANVTAVAEGQVVYVDPNFYLTEDIQSYTALYEQLAEAFGPDRRPCCTRRRTPRRRRCAPSGVRTSARTLFPPRSSSPAGCSPLRSSSASTTSSAASAEPRCSRSRGSPARSRSSSRAAPSRSAASSCRCSPRTASSTRRRREPRSGPRSDSS</sequence>
<dbReference type="Proteomes" id="UP001321477">
    <property type="component" value="Chromosome"/>
</dbReference>
<accession>A0ABM8H1C0</accession>
<name>A0ABM8H1C0_9MICO</name>
<evidence type="ECO:0000259" key="7">
    <source>
        <dbReference type="PROSITE" id="PS50983"/>
    </source>
</evidence>
<evidence type="ECO:0000256" key="2">
    <source>
        <dbReference type="ARBA" id="ARBA00008814"/>
    </source>
</evidence>
<feature type="compositionally biased region" description="Low complexity" evidence="5">
    <location>
        <begin position="373"/>
        <end position="424"/>
    </location>
</feature>